<dbReference type="Proteomes" id="UP001159428">
    <property type="component" value="Unassembled WGS sequence"/>
</dbReference>
<proteinExistence type="predicted"/>
<dbReference type="EMBL" id="CALNXJ010000007">
    <property type="protein sequence ID" value="CAH3044835.1"/>
    <property type="molecule type" value="Genomic_DNA"/>
</dbReference>
<sequence>MTVPQPLRCPSLWIYSKPLGGLPKPGKNVSESTIKKCFIKAGFLLEDESLVSFAEEHQEFDPLQELANSELVLVNSLLCNASSGSGTNVPSAGEALKADSFPPTCTMMTPNWEELFSSLSASTSQNLPQDNNDEDIIEVNATLKELKVKSLKEAMVILEDVIEYLTSENLTKTANDLSKVLSNIQSTWLSCKLKAVQNKVTEFFK</sequence>
<protein>
    <submittedName>
        <fullName evidence="1">Uncharacterized protein</fullName>
    </submittedName>
</protein>
<gene>
    <name evidence="1" type="ORF">PMEA_00031421</name>
</gene>
<accession>A0AAU9W5Z3</accession>
<reference evidence="1 2" key="1">
    <citation type="submission" date="2022-05" db="EMBL/GenBank/DDBJ databases">
        <authorList>
            <consortium name="Genoscope - CEA"/>
            <person name="William W."/>
        </authorList>
    </citation>
    <scope>NUCLEOTIDE SEQUENCE [LARGE SCALE GENOMIC DNA]</scope>
</reference>
<evidence type="ECO:0000313" key="2">
    <source>
        <dbReference type="Proteomes" id="UP001159428"/>
    </source>
</evidence>
<name>A0AAU9W5Z3_9CNID</name>
<keyword evidence="2" id="KW-1185">Reference proteome</keyword>
<organism evidence="1 2">
    <name type="scientific">Pocillopora meandrina</name>
    <dbReference type="NCBI Taxonomy" id="46732"/>
    <lineage>
        <taxon>Eukaryota</taxon>
        <taxon>Metazoa</taxon>
        <taxon>Cnidaria</taxon>
        <taxon>Anthozoa</taxon>
        <taxon>Hexacorallia</taxon>
        <taxon>Scleractinia</taxon>
        <taxon>Astrocoeniina</taxon>
        <taxon>Pocilloporidae</taxon>
        <taxon>Pocillopora</taxon>
    </lineage>
</organism>
<comment type="caution">
    <text evidence="1">The sequence shown here is derived from an EMBL/GenBank/DDBJ whole genome shotgun (WGS) entry which is preliminary data.</text>
</comment>
<evidence type="ECO:0000313" key="1">
    <source>
        <dbReference type="EMBL" id="CAH3044835.1"/>
    </source>
</evidence>
<dbReference type="AlphaFoldDB" id="A0AAU9W5Z3"/>